<evidence type="ECO:0000313" key="3">
    <source>
        <dbReference type="EMBL" id="OAG68876.1"/>
    </source>
</evidence>
<dbReference type="EMBL" id="JAYFSO010000042">
    <property type="protein sequence ID" value="MEA5126412.1"/>
    <property type="molecule type" value="Genomic_DNA"/>
</dbReference>
<dbReference type="AlphaFoldDB" id="A0A1A9MGD7"/>
<comment type="caution">
    <text evidence="3">The sequence shown here is derived from an EMBL/GenBank/DDBJ whole genome shotgun (WGS) entry which is preliminary data.</text>
</comment>
<dbReference type="EMBL" id="LXNG01000004">
    <property type="protein sequence ID" value="OAG68876.1"/>
    <property type="molecule type" value="Genomic_DNA"/>
</dbReference>
<evidence type="ECO:0000313" key="4">
    <source>
        <dbReference type="Proteomes" id="UP000077659"/>
    </source>
</evidence>
<evidence type="ECO:0000313" key="5">
    <source>
        <dbReference type="Proteomes" id="UP001303614"/>
    </source>
</evidence>
<accession>A0A1A9MGD7</accession>
<evidence type="ECO:0000256" key="1">
    <source>
        <dbReference type="SAM" id="SignalP"/>
    </source>
</evidence>
<evidence type="ECO:0008006" key="6">
    <source>
        <dbReference type="Google" id="ProtNLM"/>
    </source>
</evidence>
<reference evidence="3 4" key="1">
    <citation type="submission" date="2016-05" db="EMBL/GenBank/DDBJ databases">
        <title>Pathogenic, phenotypic and molecular characterisation of Xanthomonas nasturtii sp. nov. and Xanthomonas floridensis sp. nov., new species of Xanthomonas associated with watercress production in Florida.</title>
        <authorList>
            <person name="Vicente J.G."/>
            <person name="Rothwell S."/>
            <person name="Holub E.B."/>
            <person name="Studholme D.J."/>
        </authorList>
    </citation>
    <scope>NUCLEOTIDE SEQUENCE [LARGE SCALE GENOMIC DNA]</scope>
    <source>
        <strain evidence="3 4">WHRI 8848</strain>
    </source>
</reference>
<dbReference type="Proteomes" id="UP001303614">
    <property type="component" value="Unassembled WGS sequence"/>
</dbReference>
<keyword evidence="1" id="KW-0732">Signal</keyword>
<dbReference type="RefSeq" id="WP_064507729.1">
    <property type="nucleotide sequence ID" value="NZ_JAYFSN010000045.1"/>
</dbReference>
<dbReference type="STRING" id="1843580.A7D17_11040"/>
<feature type="chain" id="PRO_5008393165" description="Secreted protein" evidence="1">
    <location>
        <begin position="22"/>
        <end position="177"/>
    </location>
</feature>
<reference evidence="2 5" key="2">
    <citation type="submission" date="2023-12" db="EMBL/GenBank/DDBJ databases">
        <title>Genome sequencing of Xanthomonas floridensis.</title>
        <authorList>
            <person name="Greer S."/>
            <person name="Harrison J."/>
            <person name="Grant M."/>
            <person name="Vicente J."/>
            <person name="Studholme D."/>
        </authorList>
    </citation>
    <scope>NUCLEOTIDE SEQUENCE [LARGE SCALE GENOMIC DNA]</scope>
    <source>
        <strain evidence="2 5">WHRI 8848</strain>
    </source>
</reference>
<dbReference type="OrthoDB" id="1438245at2"/>
<gene>
    <name evidence="3" type="ORF">A7D17_11040</name>
    <name evidence="2" type="ORF">VB146_21715</name>
</gene>
<feature type="signal peptide" evidence="1">
    <location>
        <begin position="1"/>
        <end position="21"/>
    </location>
</feature>
<proteinExistence type="predicted"/>
<organism evidence="3 4">
    <name type="scientific">Xanthomonas floridensis</name>
    <dbReference type="NCBI Taxonomy" id="1843580"/>
    <lineage>
        <taxon>Bacteria</taxon>
        <taxon>Pseudomonadati</taxon>
        <taxon>Pseudomonadota</taxon>
        <taxon>Gammaproteobacteria</taxon>
        <taxon>Lysobacterales</taxon>
        <taxon>Lysobacteraceae</taxon>
        <taxon>Xanthomonas</taxon>
    </lineage>
</organism>
<sequence>MMRRLASTVLGLLGLIGTAQATEQIPDQIQIDGQQALLLAEPLSGPLDDPATWKRFVAQAGDALGSCSANWRGYQAFWRVDAQQLVLDRVVLGACAEAPPELPLAVLFPGQRAPVAAVWVDGEVIAALPTAENLPSDAPAGYVLLRLRRGHVIAREALTADMLRARQDAAARPVPVP</sequence>
<keyword evidence="5" id="KW-1185">Reference proteome</keyword>
<protein>
    <recommendedName>
        <fullName evidence="6">Secreted protein</fullName>
    </recommendedName>
</protein>
<name>A0A1A9MGD7_9XANT</name>
<dbReference type="Proteomes" id="UP000077659">
    <property type="component" value="Unassembled WGS sequence"/>
</dbReference>
<evidence type="ECO:0000313" key="2">
    <source>
        <dbReference type="EMBL" id="MEA5126412.1"/>
    </source>
</evidence>